<evidence type="ECO:0000313" key="2">
    <source>
        <dbReference type="EMBL" id="MEJ8474456.1"/>
    </source>
</evidence>
<sequence length="77" mass="8082">MTKTTYAVAPGVAFVNGARVPEGGVVSLTPAEARFDLGLGRIYVSKRKKRQSSVPSDKEHMKPIPGKDMHGGGDGGD</sequence>
<feature type="compositionally biased region" description="Basic and acidic residues" evidence="1">
    <location>
        <begin position="56"/>
        <end position="71"/>
    </location>
</feature>
<dbReference type="EMBL" id="JBAKIA010000005">
    <property type="protein sequence ID" value="MEJ8474456.1"/>
    <property type="molecule type" value="Genomic_DNA"/>
</dbReference>
<dbReference type="RefSeq" id="WP_340274202.1">
    <property type="nucleotide sequence ID" value="NZ_JBAKIA010000005.1"/>
</dbReference>
<reference evidence="2 3" key="1">
    <citation type="submission" date="2024-02" db="EMBL/GenBank/DDBJ databases">
        <title>Roseibium algae sp. nov., isolated from marine alga (Grateloupia sp.), showing potential in myo-inositol conversion.</title>
        <authorList>
            <person name="Wang Y."/>
        </authorList>
    </citation>
    <scope>NUCLEOTIDE SEQUENCE [LARGE SCALE GENOMIC DNA]</scope>
    <source>
        <strain evidence="2 3">H3510</strain>
    </source>
</reference>
<protein>
    <submittedName>
        <fullName evidence="2">Uncharacterized protein</fullName>
    </submittedName>
</protein>
<evidence type="ECO:0000313" key="3">
    <source>
        <dbReference type="Proteomes" id="UP001385499"/>
    </source>
</evidence>
<gene>
    <name evidence="2" type="ORF">V6575_10180</name>
</gene>
<name>A0ABU8TJW8_9HYPH</name>
<keyword evidence="3" id="KW-1185">Reference proteome</keyword>
<dbReference type="Proteomes" id="UP001385499">
    <property type="component" value="Unassembled WGS sequence"/>
</dbReference>
<feature type="region of interest" description="Disordered" evidence="1">
    <location>
        <begin position="46"/>
        <end position="77"/>
    </location>
</feature>
<accession>A0ABU8TJW8</accession>
<organism evidence="2 3">
    <name type="scientific">Roseibium algae</name>
    <dbReference type="NCBI Taxonomy" id="3123038"/>
    <lineage>
        <taxon>Bacteria</taxon>
        <taxon>Pseudomonadati</taxon>
        <taxon>Pseudomonadota</taxon>
        <taxon>Alphaproteobacteria</taxon>
        <taxon>Hyphomicrobiales</taxon>
        <taxon>Stappiaceae</taxon>
        <taxon>Roseibium</taxon>
    </lineage>
</organism>
<comment type="caution">
    <text evidence="2">The sequence shown here is derived from an EMBL/GenBank/DDBJ whole genome shotgun (WGS) entry which is preliminary data.</text>
</comment>
<proteinExistence type="predicted"/>
<evidence type="ECO:0000256" key="1">
    <source>
        <dbReference type="SAM" id="MobiDB-lite"/>
    </source>
</evidence>